<proteinExistence type="predicted"/>
<name>A0ABR0A858_9CRUS</name>
<sequence length="102" mass="11533">MTAGCAIGRSSCSCIIQHNENKHGLMATYWASGVVKSLEIVFMSLIRFSHFLTFVLKFNLRYNTYMDAPHITRLGSARSSLIEANPGLSKIWRKIPIKQSNR</sequence>
<protein>
    <submittedName>
        <fullName evidence="1">Uncharacterized protein</fullName>
    </submittedName>
</protein>
<reference evidence="1 2" key="1">
    <citation type="journal article" date="2023" name="Nucleic Acids Res.">
        <title>The hologenome of Daphnia magna reveals possible DNA methylation and microbiome-mediated evolution of the host genome.</title>
        <authorList>
            <person name="Chaturvedi A."/>
            <person name="Li X."/>
            <person name="Dhandapani V."/>
            <person name="Marshall H."/>
            <person name="Kissane S."/>
            <person name="Cuenca-Cambronero M."/>
            <person name="Asole G."/>
            <person name="Calvet F."/>
            <person name="Ruiz-Romero M."/>
            <person name="Marangio P."/>
            <person name="Guigo R."/>
            <person name="Rago D."/>
            <person name="Mirbahai L."/>
            <person name="Eastwood N."/>
            <person name="Colbourne J.K."/>
            <person name="Zhou J."/>
            <person name="Mallon E."/>
            <person name="Orsini L."/>
        </authorList>
    </citation>
    <scope>NUCLEOTIDE SEQUENCE [LARGE SCALE GENOMIC DNA]</scope>
    <source>
        <strain evidence="1">LRV0_1</strain>
    </source>
</reference>
<dbReference type="EMBL" id="JAOYFB010000036">
    <property type="protein sequence ID" value="KAK4021320.1"/>
    <property type="molecule type" value="Genomic_DNA"/>
</dbReference>
<comment type="caution">
    <text evidence="1">The sequence shown here is derived from an EMBL/GenBank/DDBJ whole genome shotgun (WGS) entry which is preliminary data.</text>
</comment>
<keyword evidence="2" id="KW-1185">Reference proteome</keyword>
<gene>
    <name evidence="1" type="ORF">OUZ56_003237</name>
</gene>
<evidence type="ECO:0000313" key="2">
    <source>
        <dbReference type="Proteomes" id="UP001234178"/>
    </source>
</evidence>
<evidence type="ECO:0000313" key="1">
    <source>
        <dbReference type="EMBL" id="KAK4021320.1"/>
    </source>
</evidence>
<organism evidence="1 2">
    <name type="scientific">Daphnia magna</name>
    <dbReference type="NCBI Taxonomy" id="35525"/>
    <lineage>
        <taxon>Eukaryota</taxon>
        <taxon>Metazoa</taxon>
        <taxon>Ecdysozoa</taxon>
        <taxon>Arthropoda</taxon>
        <taxon>Crustacea</taxon>
        <taxon>Branchiopoda</taxon>
        <taxon>Diplostraca</taxon>
        <taxon>Cladocera</taxon>
        <taxon>Anomopoda</taxon>
        <taxon>Daphniidae</taxon>
        <taxon>Daphnia</taxon>
    </lineage>
</organism>
<dbReference type="Proteomes" id="UP001234178">
    <property type="component" value="Unassembled WGS sequence"/>
</dbReference>
<accession>A0ABR0A858</accession>